<proteinExistence type="predicted"/>
<dbReference type="Pfam" id="PF06839">
    <property type="entry name" value="Zn_ribbon_GRF"/>
    <property type="match status" value="2"/>
</dbReference>
<dbReference type="AlphaFoldDB" id="A0AAW1WL99"/>
<sequence length="630" mass="69777">MDSSSPATPLHPIPSPNPNPCETERRRQPESTYFRCKNQGHWSSSSSSLPEILCANGHGPCTAKVSGSTRNPGRIYYACPLQDLNGSKCRFFKWYDQLAPGHHLSLSLSQSDYPLCSCGAGPCRLMLETSQPNAGRLYFICPITKGYGACPFFLWYDSEEDTALSAQVDESSLDGSPNFSLNGHLAIQTMNYDLDEKDGLSVEHQNMIMFESAEIDNHQLSPSVNSVPLDPLENEEKALSWIEEHDDTLNMDTSTNISNLSIVLRDHHHDLVVHEGGLLNLIMDKIPQVSKQSLPAKIHCQQIEFWGGNFAAGDTLNGGGKDDVHQILGFHIFGWLGRLAFPPSECLTVPSSKPLFCCVFPSLDYILIPKEKYESYSEGLIDLPHSPSNSGFLSSPSVDEAQPLSGVLFELSGLNNLLDPSQDSVVTGTIVEALEQAALPIQNLLVTLLESINPLEHESMTWAADCTFASLDHLSVDYTHFSERVRKYISSASSFAEIERSIQNDVSSDEELMGQYHNEMDRFDTISRTHADNVEAFTTSDHRLQSLRKEASQIKEMLLQIENQISFCEAEMSELNTRVADSSEDLIESEKMLQAAAEKAKAAMEQCHQRGIIRSAAKAALEEARAQLLE</sequence>
<name>A0AAW1WL99_RUBAR</name>
<dbReference type="Proteomes" id="UP001457282">
    <property type="component" value="Unassembled WGS sequence"/>
</dbReference>
<dbReference type="PANTHER" id="PTHR33680:SF11">
    <property type="match status" value="1"/>
</dbReference>
<keyword evidence="3" id="KW-0862">Zinc</keyword>
<keyword evidence="2 4" id="KW-0863">Zinc-finger</keyword>
<keyword evidence="9" id="KW-1185">Reference proteome</keyword>
<protein>
    <recommendedName>
        <fullName evidence="7">GRF-type domain-containing protein</fullName>
    </recommendedName>
</protein>
<evidence type="ECO:0000256" key="4">
    <source>
        <dbReference type="PROSITE-ProRule" id="PRU01343"/>
    </source>
</evidence>
<dbReference type="PROSITE" id="PS51999">
    <property type="entry name" value="ZF_GRF"/>
    <property type="match status" value="2"/>
</dbReference>
<organism evidence="8 9">
    <name type="scientific">Rubus argutus</name>
    <name type="common">Southern blackberry</name>
    <dbReference type="NCBI Taxonomy" id="59490"/>
    <lineage>
        <taxon>Eukaryota</taxon>
        <taxon>Viridiplantae</taxon>
        <taxon>Streptophyta</taxon>
        <taxon>Embryophyta</taxon>
        <taxon>Tracheophyta</taxon>
        <taxon>Spermatophyta</taxon>
        <taxon>Magnoliopsida</taxon>
        <taxon>eudicotyledons</taxon>
        <taxon>Gunneridae</taxon>
        <taxon>Pentapetalae</taxon>
        <taxon>rosids</taxon>
        <taxon>fabids</taxon>
        <taxon>Rosales</taxon>
        <taxon>Rosaceae</taxon>
        <taxon>Rosoideae</taxon>
        <taxon>Rosoideae incertae sedis</taxon>
        <taxon>Rubus</taxon>
    </lineage>
</organism>
<evidence type="ECO:0000256" key="2">
    <source>
        <dbReference type="ARBA" id="ARBA00022771"/>
    </source>
</evidence>
<evidence type="ECO:0000313" key="8">
    <source>
        <dbReference type="EMBL" id="KAK9925599.1"/>
    </source>
</evidence>
<dbReference type="EMBL" id="JBEDUW010000006">
    <property type="protein sequence ID" value="KAK9925599.1"/>
    <property type="molecule type" value="Genomic_DNA"/>
</dbReference>
<dbReference type="PANTHER" id="PTHR33680">
    <property type="entry name" value="OS07G0190500 PROTEIN"/>
    <property type="match status" value="1"/>
</dbReference>
<keyword evidence="1" id="KW-0479">Metal-binding</keyword>
<comment type="caution">
    <text evidence="8">The sequence shown here is derived from an EMBL/GenBank/DDBJ whole genome shotgun (WGS) entry which is preliminary data.</text>
</comment>
<feature type="coiled-coil region" evidence="5">
    <location>
        <begin position="544"/>
        <end position="606"/>
    </location>
</feature>
<dbReference type="InterPro" id="IPR010666">
    <property type="entry name" value="Znf_GRF"/>
</dbReference>
<evidence type="ECO:0000256" key="3">
    <source>
        <dbReference type="ARBA" id="ARBA00022833"/>
    </source>
</evidence>
<reference evidence="8 9" key="1">
    <citation type="journal article" date="2023" name="G3 (Bethesda)">
        <title>A chromosome-length genome assembly and annotation of blackberry (Rubus argutus, cv. 'Hillquist').</title>
        <authorList>
            <person name="Bruna T."/>
            <person name="Aryal R."/>
            <person name="Dudchenko O."/>
            <person name="Sargent D.J."/>
            <person name="Mead D."/>
            <person name="Buti M."/>
            <person name="Cavallini A."/>
            <person name="Hytonen T."/>
            <person name="Andres J."/>
            <person name="Pham M."/>
            <person name="Weisz D."/>
            <person name="Mascagni F."/>
            <person name="Usai G."/>
            <person name="Natali L."/>
            <person name="Bassil N."/>
            <person name="Fernandez G.E."/>
            <person name="Lomsadze A."/>
            <person name="Armour M."/>
            <person name="Olukolu B."/>
            <person name="Poorten T."/>
            <person name="Britton C."/>
            <person name="Davik J."/>
            <person name="Ashrafi H."/>
            <person name="Aiden E.L."/>
            <person name="Borodovsky M."/>
            <person name="Worthington M."/>
        </authorList>
    </citation>
    <scope>NUCLEOTIDE SEQUENCE [LARGE SCALE GENOMIC DNA]</scope>
    <source>
        <strain evidence="8">PI 553951</strain>
    </source>
</reference>
<feature type="domain" description="GRF-type" evidence="7">
    <location>
        <begin position="116"/>
        <end position="159"/>
    </location>
</feature>
<evidence type="ECO:0000256" key="5">
    <source>
        <dbReference type="SAM" id="Coils"/>
    </source>
</evidence>
<feature type="compositionally biased region" description="Pro residues" evidence="6">
    <location>
        <begin position="9"/>
        <end position="19"/>
    </location>
</feature>
<evidence type="ECO:0000256" key="1">
    <source>
        <dbReference type="ARBA" id="ARBA00022723"/>
    </source>
</evidence>
<gene>
    <name evidence="8" type="ORF">M0R45_033918</name>
</gene>
<accession>A0AAW1WL99</accession>
<feature type="domain" description="GRF-type" evidence="7">
    <location>
        <begin position="54"/>
        <end position="98"/>
    </location>
</feature>
<dbReference type="GO" id="GO:0008270">
    <property type="term" value="F:zinc ion binding"/>
    <property type="evidence" value="ECO:0007669"/>
    <property type="project" value="UniProtKB-KW"/>
</dbReference>
<feature type="region of interest" description="Disordered" evidence="6">
    <location>
        <begin position="1"/>
        <end position="25"/>
    </location>
</feature>
<evidence type="ECO:0000313" key="9">
    <source>
        <dbReference type="Proteomes" id="UP001457282"/>
    </source>
</evidence>
<evidence type="ECO:0000256" key="6">
    <source>
        <dbReference type="SAM" id="MobiDB-lite"/>
    </source>
</evidence>
<evidence type="ECO:0000259" key="7">
    <source>
        <dbReference type="PROSITE" id="PS51999"/>
    </source>
</evidence>
<keyword evidence="5" id="KW-0175">Coiled coil</keyword>